<dbReference type="EMBL" id="CAJNOL010000140">
    <property type="protein sequence ID" value="CAF0879007.1"/>
    <property type="molecule type" value="Genomic_DNA"/>
</dbReference>
<dbReference type="PANTHER" id="PTHR35128">
    <property type="entry name" value="SECRETION-REGULATING GUANINE NUCLEOTIDE EXCHANGE FACTOR"/>
    <property type="match status" value="1"/>
</dbReference>
<dbReference type="PANTHER" id="PTHR35128:SF1">
    <property type="entry name" value="SECRETION-REGULATING GUANINE NUCLEOTIDE EXCHANGE FACTOR"/>
    <property type="match status" value="1"/>
</dbReference>
<name>A0A813Y7Q4_9BILA</name>
<accession>A0A813Y7Q4</accession>
<sequence>MKAKRTRQYYWMLFYELYNEYRGYYPIPVYLCSLITFSLLLYLSFNYLHFLVSTTLIDFTKIITPIDPHTRKVRGMSVEDKKLKYREFNYLKPETLTYEKRTYFNNIEILFRLRKRPRPQALLLIFHGCSRSAHDWFHTIERQRIIGAALELGYGCLVFQATDDFTRCWSNNPDVHQNIDAQMVLKGLEGFYKEFPHLEALPRFTFGASSGGIFSSIFVTNQRYSIQGQTLFISIILPEILEKHIKAKSYPVTAWIYMLRDLEFASEDRINASMRMFAREKIHHKSFIIEPIGLSRTTFHERIPTIRKETARYIYYRLEQNGWLGPYNHLRYNPRRRTVWQEFLFTPNNSTMETKEVLQNLNENKQYIPDFLNTVYGEHEISFERSYEALKWHRKIYHNRGNPPK</sequence>
<dbReference type="EMBL" id="CAJNOH010000031">
    <property type="protein sequence ID" value="CAF0783691.1"/>
    <property type="molecule type" value="Genomic_DNA"/>
</dbReference>
<dbReference type="Proteomes" id="UP000663870">
    <property type="component" value="Unassembled WGS sequence"/>
</dbReference>
<proteinExistence type="predicted"/>
<reference evidence="3" key="1">
    <citation type="submission" date="2021-02" db="EMBL/GenBank/DDBJ databases">
        <authorList>
            <person name="Nowell W R."/>
        </authorList>
    </citation>
    <scope>NUCLEOTIDE SEQUENCE</scope>
</reference>
<dbReference type="AlphaFoldDB" id="A0A813Y7Q4"/>
<keyword evidence="1" id="KW-1133">Transmembrane helix</keyword>
<gene>
    <name evidence="3" type="ORF">JXQ802_LOCUS8054</name>
    <name evidence="2" type="ORF">PYM288_LOCUS3756</name>
</gene>
<evidence type="ECO:0008006" key="5">
    <source>
        <dbReference type="Google" id="ProtNLM"/>
    </source>
</evidence>
<keyword evidence="1" id="KW-0812">Transmembrane</keyword>
<organism evidence="3 4">
    <name type="scientific">Rotaria sordida</name>
    <dbReference type="NCBI Taxonomy" id="392033"/>
    <lineage>
        <taxon>Eukaryota</taxon>
        <taxon>Metazoa</taxon>
        <taxon>Spiralia</taxon>
        <taxon>Gnathifera</taxon>
        <taxon>Rotifera</taxon>
        <taxon>Eurotatoria</taxon>
        <taxon>Bdelloidea</taxon>
        <taxon>Philodinida</taxon>
        <taxon>Philodinidae</taxon>
        <taxon>Rotaria</taxon>
    </lineage>
</organism>
<protein>
    <recommendedName>
        <fullName evidence="5">Alpha/beta hydrolase</fullName>
    </recommendedName>
</protein>
<evidence type="ECO:0000313" key="2">
    <source>
        <dbReference type="EMBL" id="CAF0783691.1"/>
    </source>
</evidence>
<feature type="transmembrane region" description="Helical" evidence="1">
    <location>
        <begin position="21"/>
        <end position="45"/>
    </location>
</feature>
<evidence type="ECO:0000256" key="1">
    <source>
        <dbReference type="SAM" id="Phobius"/>
    </source>
</evidence>
<dbReference type="Proteomes" id="UP000663854">
    <property type="component" value="Unassembled WGS sequence"/>
</dbReference>
<keyword evidence="1" id="KW-0472">Membrane</keyword>
<evidence type="ECO:0000313" key="4">
    <source>
        <dbReference type="Proteomes" id="UP000663870"/>
    </source>
</evidence>
<comment type="caution">
    <text evidence="3">The sequence shown here is derived from an EMBL/GenBank/DDBJ whole genome shotgun (WGS) entry which is preliminary data.</text>
</comment>
<keyword evidence="4" id="KW-1185">Reference proteome</keyword>
<evidence type="ECO:0000313" key="3">
    <source>
        <dbReference type="EMBL" id="CAF0879007.1"/>
    </source>
</evidence>